<dbReference type="PANTHER" id="PTHR47183:SF1">
    <property type="entry name" value="GLUCOSE-1-PHOSPHATE CYTIDYLYLTRANSFERASE"/>
    <property type="match status" value="1"/>
</dbReference>
<dbReference type="Gene3D" id="3.90.550.10">
    <property type="entry name" value="Spore Coat Polysaccharide Biosynthesis Protein SpsA, Chain A"/>
    <property type="match status" value="1"/>
</dbReference>
<dbReference type="SUPFAM" id="SSF53448">
    <property type="entry name" value="Nucleotide-diphospho-sugar transferases"/>
    <property type="match status" value="1"/>
</dbReference>
<proteinExistence type="predicted"/>
<evidence type="ECO:0000313" key="3">
    <source>
        <dbReference type="Proteomes" id="UP000754750"/>
    </source>
</evidence>
<accession>A0A928Q4W7</accession>
<dbReference type="NCBIfam" id="TIGR02623">
    <property type="entry name" value="G1P_cyt_trans"/>
    <property type="match status" value="1"/>
</dbReference>
<dbReference type="GO" id="GO:0047343">
    <property type="term" value="F:glucose-1-phosphate cytidylyltransferase activity"/>
    <property type="evidence" value="ECO:0007669"/>
    <property type="project" value="UniProtKB-EC"/>
</dbReference>
<evidence type="ECO:0000259" key="1">
    <source>
        <dbReference type="Pfam" id="PF00483"/>
    </source>
</evidence>
<dbReference type="GO" id="GO:0009243">
    <property type="term" value="P:O antigen biosynthetic process"/>
    <property type="evidence" value="ECO:0007669"/>
    <property type="project" value="InterPro"/>
</dbReference>
<feature type="domain" description="Nucleotidyl transferase" evidence="1">
    <location>
        <begin position="2"/>
        <end position="213"/>
    </location>
</feature>
<dbReference type="AlphaFoldDB" id="A0A928Q4W7"/>
<dbReference type="PANTHER" id="PTHR47183">
    <property type="entry name" value="GLUCOSE-1-PHOSPHATE CYTIDYLYLTRANSFERASE-RELATED"/>
    <property type="match status" value="1"/>
</dbReference>
<name>A0A928Q4W7_9FIRM</name>
<dbReference type="EC" id="2.7.7.33" evidence="2"/>
<dbReference type="InterPro" id="IPR046981">
    <property type="entry name" value="G1P_cyt_trans"/>
</dbReference>
<protein>
    <submittedName>
        <fullName evidence="2">Glucose-1-phosphate cytidylyltransferase</fullName>
        <ecNumber evidence="2">2.7.7.33</ecNumber>
    </submittedName>
</protein>
<dbReference type="InterPro" id="IPR005835">
    <property type="entry name" value="NTP_transferase_dom"/>
</dbReference>
<dbReference type="CDD" id="cd02524">
    <property type="entry name" value="G1P_cytidylyltransferase"/>
    <property type="match status" value="1"/>
</dbReference>
<dbReference type="InterPro" id="IPR013446">
    <property type="entry name" value="G1P_cyt_trans-like"/>
</dbReference>
<evidence type="ECO:0000313" key="2">
    <source>
        <dbReference type="EMBL" id="MBE6833207.1"/>
    </source>
</evidence>
<sequence>MKVILLAGGFGTRISEESHLKPKPMIEIGGQPILWHIMKSYSYYGFNEFVICAGYKQHVIKEYFADYYLHRSDITFDFCNGNGITIHNNVAEPWKVTVVDTGLNTMTGGRVKRVKDYIGDEPFMLTYGDGVCDIDLGKLLEFHKSHGKMATMTAVQPGGRFGTLEISKDNTISRFAEKRKEDGGWINGGFMVLEPKVLDYIAGDATVLEKEPLEKLSSEGQLVAYQYDGFWQCMDTLRDKQHLEELLEKGQAPWKVWQ</sequence>
<dbReference type="Proteomes" id="UP000754750">
    <property type="component" value="Unassembled WGS sequence"/>
</dbReference>
<keyword evidence="2" id="KW-0548">Nucleotidyltransferase</keyword>
<keyword evidence="2" id="KW-0808">Transferase</keyword>
<dbReference type="InterPro" id="IPR029044">
    <property type="entry name" value="Nucleotide-diphossugar_trans"/>
</dbReference>
<dbReference type="Pfam" id="PF00483">
    <property type="entry name" value="NTP_transferase"/>
    <property type="match status" value="1"/>
</dbReference>
<comment type="caution">
    <text evidence="2">The sequence shown here is derived from an EMBL/GenBank/DDBJ whole genome shotgun (WGS) entry which is preliminary data.</text>
</comment>
<organism evidence="2 3">
    <name type="scientific">Faecalispora sporosphaeroides</name>
    <dbReference type="NCBI Taxonomy" id="1549"/>
    <lineage>
        <taxon>Bacteria</taxon>
        <taxon>Bacillati</taxon>
        <taxon>Bacillota</taxon>
        <taxon>Clostridia</taxon>
        <taxon>Eubacteriales</taxon>
        <taxon>Oscillospiraceae</taxon>
        <taxon>Faecalispora</taxon>
    </lineage>
</organism>
<gene>
    <name evidence="2" type="primary">rfbF</name>
    <name evidence="2" type="ORF">E7512_06440</name>
</gene>
<dbReference type="RefSeq" id="WP_326840250.1">
    <property type="nucleotide sequence ID" value="NZ_SVNY01000003.1"/>
</dbReference>
<reference evidence="2" key="1">
    <citation type="submission" date="2019-04" db="EMBL/GenBank/DDBJ databases">
        <title>Evolution of Biomass-Degrading Anaerobic Consortia Revealed by Metagenomics.</title>
        <authorList>
            <person name="Peng X."/>
        </authorList>
    </citation>
    <scope>NUCLEOTIDE SEQUENCE</scope>
    <source>
        <strain evidence="2">SIG551</strain>
    </source>
</reference>
<dbReference type="EMBL" id="SVNY01000003">
    <property type="protein sequence ID" value="MBE6833207.1"/>
    <property type="molecule type" value="Genomic_DNA"/>
</dbReference>